<reference evidence="9" key="1">
    <citation type="submission" date="2019-04" db="EMBL/GenBank/DDBJ databases">
        <title>Draft genome sequence of Pseudonocardiaceae bacterium SL3-2-4.</title>
        <authorList>
            <person name="Ningsih F."/>
            <person name="Yokota A."/>
            <person name="Sakai Y."/>
            <person name="Nanatani K."/>
            <person name="Yabe S."/>
            <person name="Oetari A."/>
            <person name="Sjamsuridzal W."/>
        </authorList>
    </citation>
    <scope>NUCLEOTIDE SEQUENCE [LARGE SCALE GENOMIC DNA]</scope>
    <source>
        <strain evidence="9">SL3-2-4</strain>
    </source>
</reference>
<dbReference type="InterPro" id="IPR017039">
    <property type="entry name" value="Virul_fac_BrkB"/>
</dbReference>
<feature type="transmembrane region" description="Helical" evidence="7">
    <location>
        <begin position="35"/>
        <end position="64"/>
    </location>
</feature>
<gene>
    <name evidence="8" type="ORF">GTS_26250</name>
</gene>
<evidence type="ECO:0000256" key="7">
    <source>
        <dbReference type="SAM" id="Phobius"/>
    </source>
</evidence>
<feature type="region of interest" description="Disordered" evidence="6">
    <location>
        <begin position="292"/>
        <end position="319"/>
    </location>
</feature>
<proteinExistence type="predicted"/>
<keyword evidence="3 7" id="KW-0812">Transmembrane</keyword>
<sequence>MPGQRRPPETPRKLPGSQWWGALKRTRREFQRDNMIDWAAALTYYGVLSLFPAIIVLTAVLGLLGPGTTQGLLGYVRQIAPGPAGDVAGTIVRQVQGSQSLAGVAGIVGVVVALWSASGYLGAFTRACNVIYDVEEGRPLWKVTVLRVVLTLSMIVLLGLCATGVVFTGGLADAAGRALGLGTTVVAVWNVAKWPVIVLLVSLAIAVLYWAAPNVRQPRFRWLTPGSLLAILVWLVASGGFGAYVANFGSYNKTYGSLAAVVVFLIWLWLSNIAILLGAEFDAELARGRSVAAGEPADREPFLPPRDTRAMEETPPHTE</sequence>
<feature type="transmembrane region" description="Helical" evidence="7">
    <location>
        <begin position="101"/>
        <end position="124"/>
    </location>
</feature>
<feature type="transmembrane region" description="Helical" evidence="7">
    <location>
        <begin position="192"/>
        <end position="211"/>
    </location>
</feature>
<evidence type="ECO:0000256" key="3">
    <source>
        <dbReference type="ARBA" id="ARBA00022692"/>
    </source>
</evidence>
<evidence type="ECO:0000256" key="1">
    <source>
        <dbReference type="ARBA" id="ARBA00004651"/>
    </source>
</evidence>
<dbReference type="EMBL" id="BJFL01000011">
    <property type="protein sequence ID" value="GDY30992.1"/>
    <property type="molecule type" value="Genomic_DNA"/>
</dbReference>
<keyword evidence="4 7" id="KW-1133">Transmembrane helix</keyword>
<protein>
    <submittedName>
        <fullName evidence="8">Ribonuclease</fullName>
    </submittedName>
</protein>
<evidence type="ECO:0000313" key="9">
    <source>
        <dbReference type="Proteomes" id="UP000298860"/>
    </source>
</evidence>
<evidence type="ECO:0000313" key="8">
    <source>
        <dbReference type="EMBL" id="GDY30992.1"/>
    </source>
</evidence>
<keyword evidence="2" id="KW-1003">Cell membrane</keyword>
<dbReference type="Proteomes" id="UP000298860">
    <property type="component" value="Unassembled WGS sequence"/>
</dbReference>
<keyword evidence="9" id="KW-1185">Reference proteome</keyword>
<feature type="transmembrane region" description="Helical" evidence="7">
    <location>
        <begin position="258"/>
        <end position="279"/>
    </location>
</feature>
<accession>A0A4D4J750</accession>
<evidence type="ECO:0000256" key="4">
    <source>
        <dbReference type="ARBA" id="ARBA00022989"/>
    </source>
</evidence>
<evidence type="ECO:0000256" key="6">
    <source>
        <dbReference type="SAM" id="MobiDB-lite"/>
    </source>
</evidence>
<dbReference type="PIRSF" id="PIRSF035875">
    <property type="entry name" value="RNase_BN"/>
    <property type="match status" value="1"/>
</dbReference>
<comment type="caution">
    <text evidence="8">The sequence shown here is derived from an EMBL/GenBank/DDBJ whole genome shotgun (WGS) entry which is preliminary data.</text>
</comment>
<dbReference type="AlphaFoldDB" id="A0A4D4J750"/>
<dbReference type="GO" id="GO:0005886">
    <property type="term" value="C:plasma membrane"/>
    <property type="evidence" value="ECO:0007669"/>
    <property type="project" value="UniProtKB-SubCell"/>
</dbReference>
<dbReference type="PANTHER" id="PTHR30213:SF0">
    <property type="entry name" value="UPF0761 MEMBRANE PROTEIN YIHY"/>
    <property type="match status" value="1"/>
</dbReference>
<evidence type="ECO:0000256" key="5">
    <source>
        <dbReference type="ARBA" id="ARBA00023136"/>
    </source>
</evidence>
<dbReference type="NCBIfam" id="TIGR00765">
    <property type="entry name" value="yihY_not_rbn"/>
    <property type="match status" value="1"/>
</dbReference>
<keyword evidence="5 7" id="KW-0472">Membrane</keyword>
<dbReference type="PANTHER" id="PTHR30213">
    <property type="entry name" value="INNER MEMBRANE PROTEIN YHJD"/>
    <property type="match status" value="1"/>
</dbReference>
<feature type="transmembrane region" description="Helical" evidence="7">
    <location>
        <begin position="145"/>
        <end position="172"/>
    </location>
</feature>
<name>A0A4D4J750_9PSEU</name>
<comment type="subcellular location">
    <subcellularLocation>
        <location evidence="1">Cell membrane</location>
        <topology evidence="1">Multi-pass membrane protein</topology>
    </subcellularLocation>
</comment>
<evidence type="ECO:0000256" key="2">
    <source>
        <dbReference type="ARBA" id="ARBA00022475"/>
    </source>
</evidence>
<organism evidence="8 9">
    <name type="scientific">Gandjariella thermophila</name>
    <dbReference type="NCBI Taxonomy" id="1931992"/>
    <lineage>
        <taxon>Bacteria</taxon>
        <taxon>Bacillati</taxon>
        <taxon>Actinomycetota</taxon>
        <taxon>Actinomycetes</taxon>
        <taxon>Pseudonocardiales</taxon>
        <taxon>Pseudonocardiaceae</taxon>
        <taxon>Gandjariella</taxon>
    </lineage>
</organism>
<dbReference type="Pfam" id="PF03631">
    <property type="entry name" value="Virul_fac_BrkB"/>
    <property type="match status" value="1"/>
</dbReference>
<feature type="transmembrane region" description="Helical" evidence="7">
    <location>
        <begin position="223"/>
        <end position="246"/>
    </location>
</feature>
<feature type="compositionally biased region" description="Basic and acidic residues" evidence="6">
    <location>
        <begin position="296"/>
        <end position="319"/>
    </location>
</feature>